<keyword evidence="3" id="KW-1185">Reference proteome</keyword>
<feature type="region of interest" description="Disordered" evidence="1">
    <location>
        <begin position="71"/>
        <end position="111"/>
    </location>
</feature>
<comment type="caution">
    <text evidence="2">The sequence shown here is derived from an EMBL/GenBank/DDBJ whole genome shotgun (WGS) entry which is preliminary data.</text>
</comment>
<organism evidence="2 3">
    <name type="scientific">Antricoccus suffuscus</name>
    <dbReference type="NCBI Taxonomy" id="1629062"/>
    <lineage>
        <taxon>Bacteria</taxon>
        <taxon>Bacillati</taxon>
        <taxon>Actinomycetota</taxon>
        <taxon>Actinomycetes</taxon>
        <taxon>Geodermatophilales</taxon>
        <taxon>Antricoccaceae</taxon>
        <taxon>Antricoccus</taxon>
    </lineage>
</organism>
<dbReference type="RefSeq" id="WP_106350372.1">
    <property type="nucleotide sequence ID" value="NZ_PVUE01000018.1"/>
</dbReference>
<dbReference type="EMBL" id="PVUE01000018">
    <property type="protein sequence ID" value="PRZ39644.1"/>
    <property type="molecule type" value="Genomic_DNA"/>
</dbReference>
<sequence>MQTTTDHRYWCRDDADAQQTLVLLREDRQWLREQFDSIIAAEWPAQPPDPPSTRVAVAPTPGADRVRATTATARAGLPRAHAPGTDGWARPRSPPGRAYRDAHQARHYCYR</sequence>
<proteinExistence type="predicted"/>
<evidence type="ECO:0000313" key="2">
    <source>
        <dbReference type="EMBL" id="PRZ39644.1"/>
    </source>
</evidence>
<dbReference type="Proteomes" id="UP000237752">
    <property type="component" value="Unassembled WGS sequence"/>
</dbReference>
<dbReference type="AlphaFoldDB" id="A0A2T0ZTN4"/>
<protein>
    <submittedName>
        <fullName evidence="2">Uncharacterized protein</fullName>
    </submittedName>
</protein>
<gene>
    <name evidence="2" type="ORF">CLV47_1188</name>
</gene>
<accession>A0A2T0ZTN4</accession>
<evidence type="ECO:0000256" key="1">
    <source>
        <dbReference type="SAM" id="MobiDB-lite"/>
    </source>
</evidence>
<evidence type="ECO:0000313" key="3">
    <source>
        <dbReference type="Proteomes" id="UP000237752"/>
    </source>
</evidence>
<reference evidence="2 3" key="1">
    <citation type="submission" date="2018-03" db="EMBL/GenBank/DDBJ databases">
        <title>Genomic Encyclopedia of Archaeal and Bacterial Type Strains, Phase II (KMG-II): from individual species to whole genera.</title>
        <authorList>
            <person name="Goeker M."/>
        </authorList>
    </citation>
    <scope>NUCLEOTIDE SEQUENCE [LARGE SCALE GENOMIC DNA]</scope>
    <source>
        <strain evidence="2 3">DSM 100065</strain>
    </source>
</reference>
<name>A0A2T0ZTN4_9ACTN</name>